<gene>
    <name evidence="6" type="ORF">KGMB03357_21710</name>
</gene>
<dbReference type="EMBL" id="BHVZ01000014">
    <property type="protein sequence ID" value="GCB30510.1"/>
    <property type="molecule type" value="Genomic_DNA"/>
</dbReference>
<name>A0A401LG68_9FIRM</name>
<dbReference type="InterPro" id="IPR029045">
    <property type="entry name" value="ClpP/crotonase-like_dom_sf"/>
</dbReference>
<dbReference type="EC" id="4.2.1.150" evidence="5"/>
<accession>A0A401LG68</accession>
<dbReference type="Pfam" id="PF00378">
    <property type="entry name" value="ECH_1"/>
    <property type="match status" value="1"/>
</dbReference>
<evidence type="ECO:0000256" key="5">
    <source>
        <dbReference type="ARBA" id="ARBA00067035"/>
    </source>
</evidence>
<evidence type="ECO:0000313" key="6">
    <source>
        <dbReference type="EMBL" id="GCB30510.1"/>
    </source>
</evidence>
<dbReference type="Gene3D" id="1.10.12.10">
    <property type="entry name" value="Lyase 2-enoyl-coa Hydratase, Chain A, domain 2"/>
    <property type="match status" value="1"/>
</dbReference>
<reference evidence="6 7" key="1">
    <citation type="submission" date="2018-10" db="EMBL/GenBank/DDBJ databases">
        <title>Draft Genome Sequence of Anaerotignum sp. KCTC 15736.</title>
        <authorList>
            <person name="Choi S.H."/>
            <person name="Kim J.S."/>
            <person name="Kang S.W."/>
            <person name="Lee J.S."/>
            <person name="Park S.H."/>
        </authorList>
    </citation>
    <scope>NUCLEOTIDE SEQUENCE [LARGE SCALE GENOMIC DNA]</scope>
    <source>
        <strain evidence="6 7">KCTC 15736</strain>
    </source>
</reference>
<comment type="similarity">
    <text evidence="2">Belongs to the enoyl-CoA hydratase/isomerase family.</text>
</comment>
<dbReference type="AlphaFoldDB" id="A0A401LG68"/>
<dbReference type="GO" id="GO:0006635">
    <property type="term" value="P:fatty acid beta-oxidation"/>
    <property type="evidence" value="ECO:0007669"/>
    <property type="project" value="TreeGrafter"/>
</dbReference>
<proteinExistence type="inferred from homology"/>
<evidence type="ECO:0000313" key="7">
    <source>
        <dbReference type="Proteomes" id="UP000287361"/>
    </source>
</evidence>
<keyword evidence="7" id="KW-1185">Reference proteome</keyword>
<comment type="caution">
    <text evidence="6">The sequence shown here is derived from an EMBL/GenBank/DDBJ whole genome shotgun (WGS) entry which is preliminary data.</text>
</comment>
<protein>
    <recommendedName>
        <fullName evidence="5">short-chain-enoyl-CoA hydratase</fullName>
        <ecNumber evidence="5">4.2.1.150</ecNumber>
    </recommendedName>
</protein>
<evidence type="ECO:0000256" key="1">
    <source>
        <dbReference type="ARBA" id="ARBA00005086"/>
    </source>
</evidence>
<comment type="catalytic activity">
    <reaction evidence="4">
        <text>a short-chain (3S)-3-hydroxyacyl-CoA = a short-chain (2E)-enoyl-CoA + H2O</text>
        <dbReference type="Rhea" id="RHEA:52664"/>
        <dbReference type="ChEBI" id="CHEBI:15377"/>
        <dbReference type="ChEBI" id="CHEBI:87488"/>
        <dbReference type="ChEBI" id="CHEBI:136760"/>
        <dbReference type="EC" id="4.2.1.150"/>
    </reaction>
</comment>
<evidence type="ECO:0000256" key="2">
    <source>
        <dbReference type="ARBA" id="ARBA00005254"/>
    </source>
</evidence>
<organism evidence="6 7">
    <name type="scientific">Anaerotignum faecicola</name>
    <dbReference type="NCBI Taxonomy" id="2358141"/>
    <lineage>
        <taxon>Bacteria</taxon>
        <taxon>Bacillati</taxon>
        <taxon>Bacillota</taxon>
        <taxon>Clostridia</taxon>
        <taxon>Lachnospirales</taxon>
        <taxon>Anaerotignaceae</taxon>
        <taxon>Anaerotignum</taxon>
    </lineage>
</organism>
<comment type="pathway">
    <text evidence="1">Lipid metabolism; butanoate metabolism.</text>
</comment>
<dbReference type="Proteomes" id="UP000287361">
    <property type="component" value="Unassembled WGS sequence"/>
</dbReference>
<dbReference type="PANTHER" id="PTHR11941">
    <property type="entry name" value="ENOYL-COA HYDRATASE-RELATED"/>
    <property type="match status" value="1"/>
</dbReference>
<sequence length="98" mass="10944">MIYTGKHIDAQTALRYGLVNRVVPAEALLDEAKALMDDILKVSPMAIKYAKLSINKGADMDLMNALEVEKDLVGLCFATEDKQVGMQAFLEKRKPNFR</sequence>
<dbReference type="GO" id="GO:0018812">
    <property type="term" value="F:3-hydroxyacyl-CoA dehydratase activity"/>
    <property type="evidence" value="ECO:0007669"/>
    <property type="project" value="UniProtKB-EC"/>
</dbReference>
<dbReference type="InterPro" id="IPR014748">
    <property type="entry name" value="Enoyl-CoA_hydra_C"/>
</dbReference>
<dbReference type="SUPFAM" id="SSF52096">
    <property type="entry name" value="ClpP/crotonase"/>
    <property type="match status" value="1"/>
</dbReference>
<evidence type="ECO:0000256" key="3">
    <source>
        <dbReference type="ARBA" id="ARBA00023239"/>
    </source>
</evidence>
<dbReference type="PANTHER" id="PTHR11941:SF54">
    <property type="entry name" value="ENOYL-COA HYDRATASE, MITOCHONDRIAL"/>
    <property type="match status" value="1"/>
</dbReference>
<dbReference type="Gene3D" id="3.90.226.10">
    <property type="entry name" value="2-enoyl-CoA Hydratase, Chain A, domain 1"/>
    <property type="match status" value="1"/>
</dbReference>
<keyword evidence="3" id="KW-0456">Lyase</keyword>
<dbReference type="FunFam" id="1.10.12.10:FF:000001">
    <property type="entry name" value="Probable enoyl-CoA hydratase, mitochondrial"/>
    <property type="match status" value="1"/>
</dbReference>
<dbReference type="InterPro" id="IPR001753">
    <property type="entry name" value="Enoyl-CoA_hydra/iso"/>
</dbReference>
<evidence type="ECO:0000256" key="4">
    <source>
        <dbReference type="ARBA" id="ARBA00050624"/>
    </source>
</evidence>